<dbReference type="Pfam" id="PF02596">
    <property type="entry name" value="DUF169"/>
    <property type="match status" value="1"/>
</dbReference>
<name>A0A444L9A1_METS7</name>
<dbReference type="Proteomes" id="UP000288215">
    <property type="component" value="Unassembled WGS sequence"/>
</dbReference>
<dbReference type="PANTHER" id="PTHR37954">
    <property type="entry name" value="BLL4979 PROTEIN"/>
    <property type="match status" value="1"/>
</dbReference>
<comment type="caution">
    <text evidence="1">The sequence shown here is derived from an EMBL/GenBank/DDBJ whole genome shotgun (WGS) entry which is preliminary data.</text>
</comment>
<gene>
    <name evidence="1" type="ORF">Metus_0115</name>
</gene>
<sequence length="243" mass="26596">MDQRDISRKLIETIGIEKAPVAVKFMRPGESVPEGFSVPQRRMRFCQAVMEATWGKALAVQPTDMACGPGPGSFGAPVKEKVFRGEVHHALGLFEKPEAAVRCLSANTKMMPGSVAYVLVAPLEAGMMEPDVVILRVTPEQAMWLCQTWTYPEGHHLKIDLQTEACVCSGIAVSTYLKNEIQIGLGCYGSRSATDMGPGEMLVGIPGKLLERTVEVLVKMSKPISDSRSKRIFIEAYPEKRGD</sequence>
<protein>
    <recommendedName>
        <fullName evidence="3">DUF169 domain-containing protein</fullName>
    </recommendedName>
</protein>
<evidence type="ECO:0000313" key="2">
    <source>
        <dbReference type="Proteomes" id="UP000288215"/>
    </source>
</evidence>
<proteinExistence type="predicted"/>
<dbReference type="EMBL" id="RXGA01000001">
    <property type="protein sequence ID" value="RWX74090.1"/>
    <property type="molecule type" value="Genomic_DNA"/>
</dbReference>
<dbReference type="AlphaFoldDB" id="A0A444L9A1"/>
<reference evidence="1 2" key="1">
    <citation type="submission" date="2018-12" db="EMBL/GenBank/DDBJ databases">
        <title>The complete genome of the methanogenic archaea of the candidate phylum Verstraetearchaeota, obtained from the metagenome of underground thermal water.</title>
        <authorList>
            <person name="Kadnikov V.V."/>
            <person name="Mardanov A.V."/>
            <person name="Beletsky A.V."/>
            <person name="Karnachuk O.V."/>
            <person name="Ravin N.V."/>
        </authorList>
    </citation>
    <scope>NUCLEOTIDE SEQUENCE [LARGE SCALE GENOMIC DNA]</scope>
    <source>
        <strain evidence="1">Ch88</strain>
    </source>
</reference>
<organism evidence="1 2">
    <name type="scientific">Methanosuratincola subterraneus</name>
    <dbReference type="NCBI Taxonomy" id="2593994"/>
    <lineage>
        <taxon>Archaea</taxon>
        <taxon>Thermoproteota</taxon>
        <taxon>Methanosuratincolia</taxon>
        <taxon>Candidatus Methanomethylicales</taxon>
        <taxon>Candidatus Methanomethylicaceae</taxon>
        <taxon>Candidatus Methanosuratincola (ex Vanwonterghem et al. 2016)</taxon>
    </lineage>
</organism>
<accession>A0A444L9A1</accession>
<dbReference type="PANTHER" id="PTHR37954:SF3">
    <property type="entry name" value="DUF169 DOMAIN-CONTAINING PROTEIN"/>
    <property type="match status" value="1"/>
</dbReference>
<dbReference type="InterPro" id="IPR003748">
    <property type="entry name" value="DUF169"/>
</dbReference>
<evidence type="ECO:0000313" key="1">
    <source>
        <dbReference type="EMBL" id="RWX74090.1"/>
    </source>
</evidence>
<evidence type="ECO:0008006" key="3">
    <source>
        <dbReference type="Google" id="ProtNLM"/>
    </source>
</evidence>